<dbReference type="InterPro" id="IPR045518">
    <property type="entry name" value="2EXR"/>
</dbReference>
<evidence type="ECO:0000259" key="1">
    <source>
        <dbReference type="Pfam" id="PF20150"/>
    </source>
</evidence>
<feature type="domain" description="2EXR" evidence="1">
    <location>
        <begin position="67"/>
        <end position="182"/>
    </location>
</feature>
<accession>A0A2J6T6C6</accession>
<dbReference type="GeneID" id="36591262"/>
<dbReference type="Proteomes" id="UP000235371">
    <property type="component" value="Unassembled WGS sequence"/>
</dbReference>
<dbReference type="PANTHER" id="PTHR35910:SF6">
    <property type="entry name" value="2EXR DOMAIN-CONTAINING PROTEIN"/>
    <property type="match status" value="1"/>
</dbReference>
<proteinExistence type="predicted"/>
<evidence type="ECO:0000313" key="3">
    <source>
        <dbReference type="Proteomes" id="UP000235371"/>
    </source>
</evidence>
<name>A0A2J6T6C6_9HELO</name>
<keyword evidence="3" id="KW-1185">Reference proteome</keyword>
<dbReference type="PANTHER" id="PTHR35910">
    <property type="entry name" value="2EXR DOMAIN-CONTAINING PROTEIN"/>
    <property type="match status" value="1"/>
</dbReference>
<gene>
    <name evidence="2" type="ORF">K444DRAFT_630288</name>
</gene>
<dbReference type="OrthoDB" id="3557569at2759"/>
<reference evidence="2 3" key="1">
    <citation type="submission" date="2016-04" db="EMBL/GenBank/DDBJ databases">
        <title>A degradative enzymes factory behind the ericoid mycorrhizal symbiosis.</title>
        <authorList>
            <consortium name="DOE Joint Genome Institute"/>
            <person name="Martino E."/>
            <person name="Morin E."/>
            <person name="Grelet G."/>
            <person name="Kuo A."/>
            <person name="Kohler A."/>
            <person name="Daghino S."/>
            <person name="Barry K."/>
            <person name="Choi C."/>
            <person name="Cichocki N."/>
            <person name="Clum A."/>
            <person name="Copeland A."/>
            <person name="Hainaut M."/>
            <person name="Haridas S."/>
            <person name="Labutti K."/>
            <person name="Lindquist E."/>
            <person name="Lipzen A."/>
            <person name="Khouja H.-R."/>
            <person name="Murat C."/>
            <person name="Ohm R."/>
            <person name="Olson A."/>
            <person name="Spatafora J."/>
            <person name="Veneault-Fourrey C."/>
            <person name="Henrissat B."/>
            <person name="Grigoriev I."/>
            <person name="Martin F."/>
            <person name="Perotto S."/>
        </authorList>
    </citation>
    <scope>NUCLEOTIDE SEQUENCE [LARGE SCALE GENOMIC DNA]</scope>
    <source>
        <strain evidence="2 3">E</strain>
    </source>
</reference>
<organism evidence="2 3">
    <name type="scientific">Hyaloscypha bicolor E</name>
    <dbReference type="NCBI Taxonomy" id="1095630"/>
    <lineage>
        <taxon>Eukaryota</taxon>
        <taxon>Fungi</taxon>
        <taxon>Dikarya</taxon>
        <taxon>Ascomycota</taxon>
        <taxon>Pezizomycotina</taxon>
        <taxon>Leotiomycetes</taxon>
        <taxon>Helotiales</taxon>
        <taxon>Hyaloscyphaceae</taxon>
        <taxon>Hyaloscypha</taxon>
        <taxon>Hyaloscypha bicolor</taxon>
    </lineage>
</organism>
<dbReference type="EMBL" id="KZ613817">
    <property type="protein sequence ID" value="PMD58572.1"/>
    <property type="molecule type" value="Genomic_DNA"/>
</dbReference>
<dbReference type="Pfam" id="PF20150">
    <property type="entry name" value="2EXR"/>
    <property type="match status" value="1"/>
</dbReference>
<evidence type="ECO:0000313" key="2">
    <source>
        <dbReference type="EMBL" id="PMD58572.1"/>
    </source>
</evidence>
<dbReference type="InParanoid" id="A0A2J6T6C6"/>
<dbReference type="RefSeq" id="XP_024735476.1">
    <property type="nucleotide sequence ID" value="XM_024883185.1"/>
</dbReference>
<protein>
    <recommendedName>
        <fullName evidence="1">2EXR domain-containing protein</fullName>
    </recommendedName>
</protein>
<sequence>MESEMSCSFSRRQRSRIPCTHPGCGVQYLHLHPGSPEICGDILPSAILDLNLEFIITTSETEPLTEFTCFSEFPLEIRRLIWTTSCMVTRLIEIESEKYFTTPLTISPGRNLNIHSGFGLTFSSRHPAPALFYVSKEAHSEAKTVYKLVNFNGYRPEGPSPHPYARKVWTNPMWFNPLADIVYFGDHVCLGIMISVLQTGIEIHRVAVDVRDSSTSGNFYPCPCSHGDDVPSILQPTLGPQIDLLTRQLQVLHGFALAGSTEKVFPGCPALNEVIVFMKEAGPFDHDIQDFDACAGFKNYTAAAPHYPLVGNTRLATDAYTEYQSTTALAPFDTGAIVWKGDKKPTIQLARRSQAIPVDQHFEILAINLPGVGQHRMVWWKVREFDTRREHHTQSPSLKCSLFPNVYSGPGDYLFKFMGSREDVDWVIGEVLREVARGEKLFKQEMRIADPTKAVFPATIAKTCL</sequence>
<dbReference type="AlphaFoldDB" id="A0A2J6T6C6"/>